<dbReference type="Proteomes" id="UP000606786">
    <property type="component" value="Unassembled WGS sequence"/>
</dbReference>
<dbReference type="SUPFAM" id="SSF48371">
    <property type="entry name" value="ARM repeat"/>
    <property type="match status" value="1"/>
</dbReference>
<dbReference type="AlphaFoldDB" id="W8B288"/>
<dbReference type="Pfam" id="PF12460">
    <property type="entry name" value="MMS19_C"/>
    <property type="match status" value="1"/>
</dbReference>
<evidence type="ECO:0000313" key="9">
    <source>
        <dbReference type="EMBL" id="JAB91143.1"/>
    </source>
</evidence>
<name>W8B288_CERCA</name>
<dbReference type="InterPro" id="IPR011989">
    <property type="entry name" value="ARM-like"/>
</dbReference>
<organism evidence="9">
    <name type="scientific">Ceratitis capitata</name>
    <name type="common">Mediterranean fruit fly</name>
    <name type="synonym">Tephritis capitata</name>
    <dbReference type="NCBI Taxonomy" id="7213"/>
    <lineage>
        <taxon>Eukaryota</taxon>
        <taxon>Metazoa</taxon>
        <taxon>Ecdysozoa</taxon>
        <taxon>Arthropoda</taxon>
        <taxon>Hexapoda</taxon>
        <taxon>Insecta</taxon>
        <taxon>Pterygota</taxon>
        <taxon>Neoptera</taxon>
        <taxon>Endopterygota</taxon>
        <taxon>Diptera</taxon>
        <taxon>Brachycera</taxon>
        <taxon>Muscomorpha</taxon>
        <taxon>Tephritoidea</taxon>
        <taxon>Tephritidae</taxon>
        <taxon>Ceratitis</taxon>
        <taxon>Ceratitis</taxon>
    </lineage>
</organism>
<accession>W8B288</accession>
<comment type="similarity">
    <text evidence="2 5">Belongs to the MET18/MMS19 family.</text>
</comment>
<evidence type="ECO:0000256" key="4">
    <source>
        <dbReference type="ARBA" id="ARBA00023242"/>
    </source>
</evidence>
<keyword evidence="5" id="KW-0227">DNA damage</keyword>
<keyword evidence="4 5" id="KW-0539">Nucleus</keyword>
<dbReference type="Pfam" id="PF14500">
    <property type="entry name" value="MMS19_N"/>
    <property type="match status" value="1"/>
</dbReference>
<dbReference type="GO" id="GO:0005634">
    <property type="term" value="C:nucleus"/>
    <property type="evidence" value="ECO:0007669"/>
    <property type="project" value="UniProtKB-SubCell"/>
</dbReference>
<evidence type="ECO:0000313" key="8">
    <source>
        <dbReference type="EMBL" id="CAD6992125.1"/>
    </source>
</evidence>
<dbReference type="GO" id="GO:0016226">
    <property type="term" value="P:iron-sulfur cluster assembly"/>
    <property type="evidence" value="ECO:0007669"/>
    <property type="project" value="UniProtKB-UniRule"/>
</dbReference>
<dbReference type="OrthoDB" id="342900at2759"/>
<proteinExistence type="evidence at transcript level"/>
<feature type="domain" description="MMS19 N-terminal" evidence="7">
    <location>
        <begin position="41"/>
        <end position="320"/>
    </location>
</feature>
<dbReference type="InterPro" id="IPR024687">
    <property type="entry name" value="MMS19_C"/>
</dbReference>
<dbReference type="GO" id="GO:0097361">
    <property type="term" value="C:cytosolic [4Fe-4S] assembly targeting complex"/>
    <property type="evidence" value="ECO:0007669"/>
    <property type="project" value="UniProtKB-UniRule"/>
</dbReference>
<dbReference type="Gene3D" id="1.25.10.10">
    <property type="entry name" value="Leucine-rich Repeat Variant"/>
    <property type="match status" value="1"/>
</dbReference>
<evidence type="ECO:0000256" key="5">
    <source>
        <dbReference type="RuleBase" id="RU367072"/>
    </source>
</evidence>
<evidence type="ECO:0000256" key="3">
    <source>
        <dbReference type="ARBA" id="ARBA00022737"/>
    </source>
</evidence>
<evidence type="ECO:0000256" key="1">
    <source>
        <dbReference type="ARBA" id="ARBA00004123"/>
    </source>
</evidence>
<dbReference type="GO" id="GO:0005819">
    <property type="term" value="C:spindle"/>
    <property type="evidence" value="ECO:0007669"/>
    <property type="project" value="UniProtKB-SubCell"/>
</dbReference>
<gene>
    <name evidence="9" type="primary">MMS19</name>
    <name evidence="8" type="ORF">CCAP1982_LOCUS1006</name>
</gene>
<dbReference type="PANTHER" id="PTHR12891">
    <property type="entry name" value="DNA REPAIR/TRANSCRIPTION PROTEIN MET18/MMS19"/>
    <property type="match status" value="1"/>
</dbReference>
<dbReference type="InterPro" id="IPR039920">
    <property type="entry name" value="MMS19"/>
</dbReference>
<evidence type="ECO:0000259" key="7">
    <source>
        <dbReference type="Pfam" id="PF14500"/>
    </source>
</evidence>
<dbReference type="InterPro" id="IPR029240">
    <property type="entry name" value="MMS19_N"/>
</dbReference>
<evidence type="ECO:0000259" key="6">
    <source>
        <dbReference type="Pfam" id="PF12460"/>
    </source>
</evidence>
<dbReference type="GO" id="GO:0006281">
    <property type="term" value="P:DNA repair"/>
    <property type="evidence" value="ECO:0007669"/>
    <property type="project" value="UniProtKB-UniRule"/>
</dbReference>
<feature type="domain" description="MMS19 C-terminal" evidence="6">
    <location>
        <begin position="643"/>
        <end position="944"/>
    </location>
</feature>
<reference evidence="9" key="2">
    <citation type="journal article" date="2014" name="BMC Genomics">
        <title>A genomic perspective to assessing quality of mass-reared SIT flies used in Mediterranean fruit fly (Ceratitis capitata) eradication in California.</title>
        <authorList>
            <person name="Calla B."/>
            <person name="Hall B."/>
            <person name="Hou S."/>
            <person name="Geib S.M."/>
        </authorList>
    </citation>
    <scope>NUCLEOTIDE SEQUENCE</scope>
</reference>
<dbReference type="InterPro" id="IPR016024">
    <property type="entry name" value="ARM-type_fold"/>
</dbReference>
<reference evidence="8" key="3">
    <citation type="submission" date="2020-11" db="EMBL/GenBank/DDBJ databases">
        <authorList>
            <person name="Whitehead M."/>
        </authorList>
    </citation>
    <scope>NUCLEOTIDE SEQUENCE</scope>
    <source>
        <strain evidence="8">EGII</strain>
    </source>
</reference>
<dbReference type="GO" id="GO:0051604">
    <property type="term" value="P:protein maturation"/>
    <property type="evidence" value="ECO:0007669"/>
    <property type="project" value="UniProtKB-UniRule"/>
</dbReference>
<comment type="subcellular location">
    <subcellularLocation>
        <location evidence="5">Cytoplasm</location>
        <location evidence="5">Cytoskeleton</location>
        <location evidence="5">Spindle</location>
    </subcellularLocation>
    <subcellularLocation>
        <location evidence="1 5">Nucleus</location>
    </subcellularLocation>
</comment>
<comment type="subunit">
    <text evidence="5">Component of the CIA complex.</text>
</comment>
<evidence type="ECO:0000313" key="10">
    <source>
        <dbReference type="Proteomes" id="UP000606786"/>
    </source>
</evidence>
<keyword evidence="5" id="KW-0206">Cytoskeleton</keyword>
<keyword evidence="5" id="KW-0963">Cytoplasm</keyword>
<keyword evidence="5" id="KW-0234">DNA repair</keyword>
<protein>
    <recommendedName>
        <fullName evidence="5">MMS19 nucleotide excision repair protein</fullName>
    </recommendedName>
</protein>
<dbReference type="EMBL" id="GAMC01015412">
    <property type="protein sequence ID" value="JAB91143.1"/>
    <property type="molecule type" value="mRNA"/>
</dbReference>
<keyword evidence="3" id="KW-0677">Repeat</keyword>
<dbReference type="EMBL" id="CAJHJT010000001">
    <property type="protein sequence ID" value="CAD6992125.1"/>
    <property type="molecule type" value="Genomic_DNA"/>
</dbReference>
<sequence>MTPLTQNSIEEAFVNNEALRQAAANVSRNVVKGFYDISHVVEQMGFALTSTTVEQRVKGTMFLSYVLQEIPKDYLDCKQLEFITTFYTDRCKDQHSVIPAVIDGFCALLEMNELPESSAPKIMEAFFKHSSCQSHQRGERAKWFKILKVSAERFEKGNHFETSTILSNKLFSNFIALMRSGTDFMFGVINSIDGERDPRNLDFVFSFMPDLLNRFPLFHLGEEMFEIFACYFPIDFTPSRDDPSYISRDELAHKLSNCLVAAPDFLEFVVPLALEKLQSDLIVAKLDAIELLRKAALKFSTKSFSEHFDAIWTGLKTEIFPGSDNTDIVTAGLAALRTIFEKAHATPDISHSHQTKVLGTILSHLTDVNQRLYNPSTAIALVCVAGDPLFAGERILDTFLLKLTTKSAIIDGDGEKPVSPTATYDDEQRIKVYGIMSQLFKITAIKNCLEKLNKSVCEQIHADTITVLRFNIDANAEKQNVDLKYAALSVLSESVPQLSEKNRALLYKVLIQLITHNSLELECVELLELLGACYPIEVQSNCIDVLIRNFTIYANFVKRKVLQHLLRLVIHAAFTSRILNLVCHYAFDKNISQDVRLLALEAINMLLNSDDTRLIVDLQTNNCLISKLAELALGDTPLALPALEQIAAAFSRIEEHLPVSEQYIIATEYLSQLKLQSAEHLYVAKGLLSRLHRDISLDDFFEWLLNDLTMQSLSGDVVGKDKEKLGTVARELLCILVNRAEDNGENRKHLINLLALLKNKIKEENKMAVETMAWLAKGLVISGSEVADNIIETLIDLLEHPSLSAVATRAFEIISTEYGELFLPKVKFLYKQKLFHTVLTKLGNKLEAHSENYLVAFIFVLKTAPHAVQKMNIDKIGPLLFKSLDCDNTTMLCISLDICQRFVTAGDEHFLRHLNHIIPSCLQLSKYQKSMKVRIGALSLLHDITKYPTRVLLIYKLDVVLELAPALDDRKRLVRNAAVRTRNAWFLVGSSDTN</sequence>
<evidence type="ECO:0000256" key="2">
    <source>
        <dbReference type="ARBA" id="ARBA00009340"/>
    </source>
</evidence>
<dbReference type="PANTHER" id="PTHR12891:SF0">
    <property type="entry name" value="MMS19 NUCLEOTIDE EXCISION REPAIR PROTEIN HOMOLOG"/>
    <property type="match status" value="1"/>
</dbReference>
<comment type="function">
    <text evidence="5">Key component of the cytosolic iron-sulfur protein assembly (CIA) complex, a multiprotein complex that mediates the incorporation of iron-sulfur cluster into apoproteins specifically involved in DNA metabolism and genomic integrity. In the CIA complex, MMS19 acts as an adapter between early-acting CIA components and a subset of cellular target iron-sulfur proteins.</text>
</comment>
<keyword evidence="10" id="KW-1185">Reference proteome</keyword>
<reference evidence="9" key="1">
    <citation type="submission" date="2013-07" db="EMBL/GenBank/DDBJ databases">
        <authorList>
            <person name="Geib S."/>
        </authorList>
    </citation>
    <scope>NUCLEOTIDE SEQUENCE</scope>
</reference>